<feature type="transmembrane region" description="Helical" evidence="1">
    <location>
        <begin position="147"/>
        <end position="166"/>
    </location>
</feature>
<dbReference type="EMBL" id="AP024525">
    <property type="protein sequence ID" value="BCT74281.1"/>
    <property type="molecule type" value="Genomic_DNA"/>
</dbReference>
<keyword evidence="3" id="KW-1185">Reference proteome</keyword>
<feature type="transmembrane region" description="Helical" evidence="1">
    <location>
        <begin position="55"/>
        <end position="75"/>
    </location>
</feature>
<dbReference type="Proteomes" id="UP001319861">
    <property type="component" value="Chromosome"/>
</dbReference>
<dbReference type="InterPro" id="IPR007136">
    <property type="entry name" value="DUF347"/>
</dbReference>
<evidence type="ECO:0008006" key="4">
    <source>
        <dbReference type="Google" id="ProtNLM"/>
    </source>
</evidence>
<feature type="transmembrane region" description="Helical" evidence="1">
    <location>
        <begin position="172"/>
        <end position="191"/>
    </location>
</feature>
<protein>
    <recommendedName>
        <fullName evidence="4">Membrane-anchored protein</fullName>
    </recommendedName>
</protein>
<dbReference type="RefSeq" id="WP_229231037.1">
    <property type="nucleotide sequence ID" value="NZ_AP024525.1"/>
</dbReference>
<evidence type="ECO:0000313" key="3">
    <source>
        <dbReference type="Proteomes" id="UP001319861"/>
    </source>
</evidence>
<keyword evidence="1" id="KW-0472">Membrane</keyword>
<keyword evidence="1" id="KW-0812">Transmembrane</keyword>
<accession>A0ABM7PQF3</accession>
<dbReference type="Pfam" id="PF03988">
    <property type="entry name" value="DUF347"/>
    <property type="match status" value="4"/>
</dbReference>
<organism evidence="2 3">
    <name type="scientific">Sinomonas cyclohexanicum</name>
    <name type="common">Corynebacterium cyclohexanicum</name>
    <dbReference type="NCBI Taxonomy" id="322009"/>
    <lineage>
        <taxon>Bacteria</taxon>
        <taxon>Bacillati</taxon>
        <taxon>Actinomycetota</taxon>
        <taxon>Actinomycetes</taxon>
        <taxon>Micrococcales</taxon>
        <taxon>Micrococcaceae</taxon>
        <taxon>Sinomonas</taxon>
    </lineage>
</organism>
<gene>
    <name evidence="2" type="ORF">SCMU_01230</name>
</gene>
<proteinExistence type="predicted"/>
<feature type="transmembrane region" description="Helical" evidence="1">
    <location>
        <begin position="82"/>
        <end position="101"/>
    </location>
</feature>
<feature type="transmembrane region" description="Helical" evidence="1">
    <location>
        <begin position="107"/>
        <end position="127"/>
    </location>
</feature>
<keyword evidence="1" id="KW-1133">Transmembrane helix</keyword>
<evidence type="ECO:0000256" key="1">
    <source>
        <dbReference type="SAM" id="Phobius"/>
    </source>
</evidence>
<sequence length="276" mass="29008">MALPGSPVPADTARRPRWALSKVPEITVLFWAVKLLTTALGEATSDFLVNDVDPYLAVAGSFLLFAAALTLQFRVRRYIPWVYWLAVTMVAVFGTMAADVLHVVLGVSYALSTAGFAVALTAVFAVWRRVEGTVAIHTVTTARREAFYWAAVCATFALGTAAGDLLAYTAHLGFLAAGLVFAALFAAPVLARRAGLHATVAFWAAYVVTRPLGASFADWTGKAADAGGLGWGDGPVAAGLLALIVVLVAVLQASHGRRRADRAPTSSGVGYARSSR</sequence>
<evidence type="ECO:0000313" key="2">
    <source>
        <dbReference type="EMBL" id="BCT74281.1"/>
    </source>
</evidence>
<reference evidence="2 3" key="1">
    <citation type="journal article" date="2021" name="J. Biosci. Bioeng.">
        <title>Identification and characterization of a chc gene cluster responsible for the aromatization pathway of cyclohexanecarboxylate degradation in Sinomonas cyclohexanicum ATCC 51369.</title>
        <authorList>
            <person name="Yamamoto T."/>
            <person name="Hasegawa Y."/>
            <person name="Lau P.C.K."/>
            <person name="Iwaki H."/>
        </authorList>
    </citation>
    <scope>NUCLEOTIDE SEQUENCE [LARGE SCALE GENOMIC DNA]</scope>
    <source>
        <strain evidence="2 3">ATCC 51369</strain>
    </source>
</reference>
<name>A0ABM7PQF3_SINCY</name>
<feature type="transmembrane region" description="Helical" evidence="1">
    <location>
        <begin position="198"/>
        <end position="216"/>
    </location>
</feature>
<feature type="transmembrane region" description="Helical" evidence="1">
    <location>
        <begin position="236"/>
        <end position="253"/>
    </location>
</feature>